<evidence type="ECO:0000313" key="3">
    <source>
        <dbReference type="Proteomes" id="UP000239477"/>
    </source>
</evidence>
<dbReference type="RefSeq" id="WP_105237855.1">
    <property type="nucleotide sequence ID" value="NZ_CP023270.1"/>
</dbReference>
<dbReference type="OrthoDB" id="8641729at2"/>
<reference evidence="2 3" key="1">
    <citation type="submission" date="2017-09" db="EMBL/GenBank/DDBJ databases">
        <title>Genomic, metabolic, and phenotypic characteristics of bacterial isolates from the natural microbiome of the model nematode Caenorhabditis elegans.</title>
        <authorList>
            <person name="Zimmermann J."/>
            <person name="Obeng N."/>
            <person name="Yang W."/>
            <person name="Obeng O."/>
            <person name="Kissoyan K."/>
            <person name="Pees B."/>
            <person name="Dirksen P."/>
            <person name="Hoppner M."/>
            <person name="Franke A."/>
            <person name="Rosenstiel P."/>
            <person name="Leippe M."/>
            <person name="Dierking K."/>
            <person name="Kaleta C."/>
            <person name="Schulenburg H."/>
        </authorList>
    </citation>
    <scope>NUCLEOTIDE SEQUENCE [LARGE SCALE GENOMIC DNA]</scope>
    <source>
        <strain evidence="2 3">MYb73</strain>
    </source>
</reference>
<evidence type="ECO:0000256" key="1">
    <source>
        <dbReference type="SAM" id="Phobius"/>
    </source>
</evidence>
<feature type="transmembrane region" description="Helical" evidence="1">
    <location>
        <begin position="12"/>
        <end position="33"/>
    </location>
</feature>
<dbReference type="EMBL" id="CP023270">
    <property type="protein sequence ID" value="AVJ26877.1"/>
    <property type="molecule type" value="Genomic_DNA"/>
</dbReference>
<gene>
    <name evidence="2" type="ORF">CLM73_06930</name>
</gene>
<evidence type="ECO:0000313" key="2">
    <source>
        <dbReference type="EMBL" id="AVJ26877.1"/>
    </source>
</evidence>
<keyword evidence="3" id="KW-1185">Reference proteome</keyword>
<protein>
    <submittedName>
        <fullName evidence="2">Uncharacterized protein</fullName>
    </submittedName>
</protein>
<dbReference type="Proteomes" id="UP000239477">
    <property type="component" value="Chromosome"/>
</dbReference>
<organism evidence="2 3">
    <name type="scientific">Achromobacter spanius</name>
    <dbReference type="NCBI Taxonomy" id="217203"/>
    <lineage>
        <taxon>Bacteria</taxon>
        <taxon>Pseudomonadati</taxon>
        <taxon>Pseudomonadota</taxon>
        <taxon>Betaproteobacteria</taxon>
        <taxon>Burkholderiales</taxon>
        <taxon>Alcaligenaceae</taxon>
        <taxon>Achromobacter</taxon>
    </lineage>
</organism>
<proteinExistence type="predicted"/>
<name>A0A2S0I529_9BURK</name>
<keyword evidence="1" id="KW-0812">Transmembrane</keyword>
<keyword evidence="1" id="KW-1133">Transmembrane helix</keyword>
<keyword evidence="1" id="KW-0472">Membrane</keyword>
<feature type="transmembrane region" description="Helical" evidence="1">
    <location>
        <begin position="45"/>
        <end position="66"/>
    </location>
</feature>
<sequence>MIPIALPSASFFILLTAGFIAGLLLLGWVLVLAVSRGARRTVRKYWKTSALLCVVLLVPFSFYAWFQAMMWQLEREIERGEAARNVTLQQPTTVSGVTMPAGTRLKLQDADKLETYIEASFPQAVPMLGVEATWVRRYLDAEYEKETYTLLGRHPRSVILRGAGVQDVQGWRCDATQEIKFDVMPDGAIKAFEECVLADGNRTAGLEIAPGAVLRGSDGTVYVDGSRDPDRWRVEVKGETAVQVFGLYLSRPSLYLDASRDVLRVTDAELACSTPFGGLTYAAGTQFKTARRKAAGEREPYPGILVFSPWNGQAAKRPGHEDVPEGTSVMQTLQGEVIDIVDNDAAGVIRFDTFIVDGKEPERPARARCP</sequence>
<accession>A0A2S0I529</accession>
<dbReference type="AlphaFoldDB" id="A0A2S0I529"/>